<evidence type="ECO:0000256" key="4">
    <source>
        <dbReference type="ARBA" id="ARBA00023128"/>
    </source>
</evidence>
<dbReference type="PANTHER" id="PTHR15889:SF2">
    <property type="entry name" value="LARGE RIBOSOMAL SUBUNIT PROTEIN ML37"/>
    <property type="match status" value="1"/>
</dbReference>
<evidence type="ECO:0000256" key="5">
    <source>
        <dbReference type="ARBA" id="ARBA00023274"/>
    </source>
</evidence>
<comment type="subcellular location">
    <subcellularLocation>
        <location evidence="1">Mitochondrion</location>
    </subcellularLocation>
</comment>
<evidence type="ECO:0000256" key="6">
    <source>
        <dbReference type="ARBA" id="ARBA00037985"/>
    </source>
</evidence>
<proteinExistence type="inferred from homology"/>
<evidence type="ECO:0000256" key="7">
    <source>
        <dbReference type="ARBA" id="ARBA00039442"/>
    </source>
</evidence>
<name>A0A8D8B0R5_CULPI</name>
<dbReference type="GO" id="GO:0006412">
    <property type="term" value="P:translation"/>
    <property type="evidence" value="ECO:0007669"/>
    <property type="project" value="InterPro"/>
</dbReference>
<dbReference type="GO" id="GO:0005840">
    <property type="term" value="C:ribosome"/>
    <property type="evidence" value="ECO:0007669"/>
    <property type="project" value="UniProtKB-KW"/>
</dbReference>
<dbReference type="InterPro" id="IPR010793">
    <property type="entry name" value="Ribosomal_mL37/mL65"/>
</dbReference>
<comment type="similarity">
    <text evidence="6">Belongs to the mitochondrion-specific ribosomal protein mL37 family.</text>
</comment>
<dbReference type="InterPro" id="IPR052482">
    <property type="entry name" value="mtLSU_mL37"/>
</dbReference>
<keyword evidence="2" id="KW-0809">Transit peptide</keyword>
<sequence>MRLTSVVLRQHIGFHFKRHWIVQGKRVPSETGATAELAARGIPVVDPNALIRERRELGPRVEVVGQLPPEVKFDETHPLYKQEPCYVYGDRNVLLEGVRQAQVLVNTVVYDELPLKVEERLEKTKIPTALDRSMQQSVLAALVFDAEQVKTAVVKDPERPAYKLPRNYGISDERRNRLLLSKLLLHCERFTGPSVASSRKILSNVRFVVPLAKELDRVQLSLKADTFITSAAAITPYDSAVYRPQDQPLPDLFPLRETVTIPTSNHYEWQTQYPIRRADYRFAHPHTILVHCAPADVANQFETPVTDDQREGRLMLKAFAVAASRARQLYGDSVKLLPRPITVQAVQTDSKWFHFGIYQLNTLDLEADGDGQNQPARNLWFRKPRMDLYGECGYLVGKPALLEYNREVLRHLAVFYGSS</sequence>
<evidence type="ECO:0000256" key="8">
    <source>
        <dbReference type="ARBA" id="ARBA00041617"/>
    </source>
</evidence>
<keyword evidence="4" id="KW-0496">Mitochondrion</keyword>
<dbReference type="PANTHER" id="PTHR15889">
    <property type="entry name" value="MITOCHONDRIAL RIBOSOMAL PROTEIN L37"/>
    <property type="match status" value="1"/>
</dbReference>
<evidence type="ECO:0000256" key="3">
    <source>
        <dbReference type="ARBA" id="ARBA00022980"/>
    </source>
</evidence>
<reference evidence="9" key="1">
    <citation type="submission" date="2021-05" db="EMBL/GenBank/DDBJ databases">
        <authorList>
            <person name="Alioto T."/>
            <person name="Alioto T."/>
            <person name="Gomez Garrido J."/>
        </authorList>
    </citation>
    <scope>NUCLEOTIDE SEQUENCE</scope>
</reference>
<evidence type="ECO:0000313" key="9">
    <source>
        <dbReference type="EMBL" id="CAG6465830.1"/>
    </source>
</evidence>
<protein>
    <recommendedName>
        <fullName evidence="7">Large ribosomal subunit protein mL37</fullName>
    </recommendedName>
    <alternativeName>
        <fullName evidence="8">39S ribosomal protein L37, mitochondrial</fullName>
    </alternativeName>
</protein>
<dbReference type="EMBL" id="HBUE01281287">
    <property type="protein sequence ID" value="CAG6569200.1"/>
    <property type="molecule type" value="Transcribed_RNA"/>
</dbReference>
<evidence type="ECO:0000256" key="2">
    <source>
        <dbReference type="ARBA" id="ARBA00022946"/>
    </source>
</evidence>
<organism evidence="9">
    <name type="scientific">Culex pipiens</name>
    <name type="common">House mosquito</name>
    <dbReference type="NCBI Taxonomy" id="7175"/>
    <lineage>
        <taxon>Eukaryota</taxon>
        <taxon>Metazoa</taxon>
        <taxon>Ecdysozoa</taxon>
        <taxon>Arthropoda</taxon>
        <taxon>Hexapoda</taxon>
        <taxon>Insecta</taxon>
        <taxon>Pterygota</taxon>
        <taxon>Neoptera</taxon>
        <taxon>Endopterygota</taxon>
        <taxon>Diptera</taxon>
        <taxon>Nematocera</taxon>
        <taxon>Culicoidea</taxon>
        <taxon>Culicidae</taxon>
        <taxon>Culicinae</taxon>
        <taxon>Culicini</taxon>
        <taxon>Culex</taxon>
        <taxon>Culex</taxon>
    </lineage>
</organism>
<dbReference type="GO" id="GO:1990904">
    <property type="term" value="C:ribonucleoprotein complex"/>
    <property type="evidence" value="ECO:0007669"/>
    <property type="project" value="UniProtKB-KW"/>
</dbReference>
<keyword evidence="5" id="KW-0687">Ribonucleoprotein</keyword>
<dbReference type="EMBL" id="HBUE01175756">
    <property type="protein sequence ID" value="CAG6517673.1"/>
    <property type="molecule type" value="Transcribed_RNA"/>
</dbReference>
<accession>A0A8D8B0R5</accession>
<evidence type="ECO:0000256" key="1">
    <source>
        <dbReference type="ARBA" id="ARBA00004173"/>
    </source>
</evidence>
<dbReference type="GO" id="GO:0005739">
    <property type="term" value="C:mitochondrion"/>
    <property type="evidence" value="ECO:0007669"/>
    <property type="project" value="UniProtKB-SubCell"/>
</dbReference>
<dbReference type="EMBL" id="HBUE01054352">
    <property type="protein sequence ID" value="CAG6465830.1"/>
    <property type="molecule type" value="Transcribed_RNA"/>
</dbReference>
<dbReference type="AlphaFoldDB" id="A0A8D8B0R5"/>
<dbReference type="Pfam" id="PF07147">
    <property type="entry name" value="PDCD9"/>
    <property type="match status" value="1"/>
</dbReference>
<keyword evidence="3 9" id="KW-0689">Ribosomal protein</keyword>
<dbReference type="GO" id="GO:0003735">
    <property type="term" value="F:structural constituent of ribosome"/>
    <property type="evidence" value="ECO:0007669"/>
    <property type="project" value="InterPro"/>
</dbReference>